<keyword evidence="3" id="KW-1185">Reference proteome</keyword>
<dbReference type="GO" id="GO:0003682">
    <property type="term" value="F:chromatin binding"/>
    <property type="evidence" value="ECO:0007669"/>
    <property type="project" value="InterPro"/>
</dbReference>
<accession>A0A0K9NWA5</accession>
<protein>
    <recommendedName>
        <fullName evidence="1">SAWADEE domain-containing protein</fullName>
    </recommendedName>
</protein>
<dbReference type="PANTHER" id="PTHR33827">
    <property type="entry name" value="PROTEIN SAWADEE HOMEODOMAIN HOMOLOG 2"/>
    <property type="match status" value="1"/>
</dbReference>
<name>A0A0K9NWA5_ZOSMR</name>
<dbReference type="EMBL" id="LFYR01001623">
    <property type="protein sequence ID" value="KMZ60332.1"/>
    <property type="molecule type" value="Genomic_DNA"/>
</dbReference>
<sequence>MWTLRKRLQFTDDEIKQLEVLLMEAKDEPKDTKFYQNLTTKINLASARTGKKALQWIQVRRWILNKKKHLLTKEKPNGSISDKLGENQPKVEFEAKSANDGGWYDVARFLSHRFNDHCQFECLIRYENFGTDEDEWVIVKEAVRRRSVPIDSDECYRVAVGDHVICFHEMESNACYFDAHVMEIQRKRHDIRGCRCRFLIRYDHDSVQETVSLERICCRP</sequence>
<dbReference type="OMA" id="QRKMHDI"/>
<reference evidence="3" key="1">
    <citation type="journal article" date="2016" name="Nature">
        <title>The genome of the seagrass Zostera marina reveals angiosperm adaptation to the sea.</title>
        <authorList>
            <person name="Olsen J.L."/>
            <person name="Rouze P."/>
            <person name="Verhelst B."/>
            <person name="Lin Y.-C."/>
            <person name="Bayer T."/>
            <person name="Collen J."/>
            <person name="Dattolo E."/>
            <person name="De Paoli E."/>
            <person name="Dittami S."/>
            <person name="Maumus F."/>
            <person name="Michel G."/>
            <person name="Kersting A."/>
            <person name="Lauritano C."/>
            <person name="Lohaus R."/>
            <person name="Toepel M."/>
            <person name="Tonon T."/>
            <person name="Vanneste K."/>
            <person name="Amirebrahimi M."/>
            <person name="Brakel J."/>
            <person name="Bostroem C."/>
            <person name="Chovatia M."/>
            <person name="Grimwood J."/>
            <person name="Jenkins J.W."/>
            <person name="Jueterbock A."/>
            <person name="Mraz A."/>
            <person name="Stam W.T."/>
            <person name="Tice H."/>
            <person name="Bornberg-Bauer E."/>
            <person name="Green P.J."/>
            <person name="Pearson G.A."/>
            <person name="Procaccini G."/>
            <person name="Duarte C.M."/>
            <person name="Schmutz J."/>
            <person name="Reusch T.B.H."/>
            <person name="Van de Peer Y."/>
        </authorList>
    </citation>
    <scope>NUCLEOTIDE SEQUENCE [LARGE SCALE GENOMIC DNA]</scope>
    <source>
        <strain evidence="3">cv. Finnish</strain>
    </source>
</reference>
<dbReference type="InterPro" id="IPR032001">
    <property type="entry name" value="SAWADEE_dom"/>
</dbReference>
<dbReference type="Gene3D" id="2.40.50.40">
    <property type="match status" value="1"/>
</dbReference>
<dbReference type="InterPro" id="IPR039276">
    <property type="entry name" value="SHH1/2"/>
</dbReference>
<dbReference type="AlphaFoldDB" id="A0A0K9NWA5"/>
<evidence type="ECO:0000259" key="1">
    <source>
        <dbReference type="Pfam" id="PF16719"/>
    </source>
</evidence>
<organism evidence="2 3">
    <name type="scientific">Zostera marina</name>
    <name type="common">Eelgrass</name>
    <dbReference type="NCBI Taxonomy" id="29655"/>
    <lineage>
        <taxon>Eukaryota</taxon>
        <taxon>Viridiplantae</taxon>
        <taxon>Streptophyta</taxon>
        <taxon>Embryophyta</taxon>
        <taxon>Tracheophyta</taxon>
        <taxon>Spermatophyta</taxon>
        <taxon>Magnoliopsida</taxon>
        <taxon>Liliopsida</taxon>
        <taxon>Zosteraceae</taxon>
        <taxon>Zostera</taxon>
    </lineage>
</organism>
<evidence type="ECO:0000313" key="3">
    <source>
        <dbReference type="Proteomes" id="UP000036987"/>
    </source>
</evidence>
<dbReference type="PANTHER" id="PTHR33827:SF3">
    <property type="entry name" value="OS09G0346900 PROTEIN"/>
    <property type="match status" value="1"/>
</dbReference>
<dbReference type="Proteomes" id="UP000036987">
    <property type="component" value="Unassembled WGS sequence"/>
</dbReference>
<dbReference type="Gene3D" id="2.30.30.140">
    <property type="match status" value="1"/>
</dbReference>
<proteinExistence type="predicted"/>
<comment type="caution">
    <text evidence="2">The sequence shown here is derived from an EMBL/GenBank/DDBJ whole genome shotgun (WGS) entry which is preliminary data.</text>
</comment>
<feature type="domain" description="SAWADEE" evidence="1">
    <location>
        <begin position="90"/>
        <end position="217"/>
    </location>
</feature>
<dbReference type="Pfam" id="PF16719">
    <property type="entry name" value="SAWADEE"/>
    <property type="match status" value="1"/>
</dbReference>
<evidence type="ECO:0000313" key="2">
    <source>
        <dbReference type="EMBL" id="KMZ60332.1"/>
    </source>
</evidence>
<dbReference type="OrthoDB" id="1885884at2759"/>
<gene>
    <name evidence="2" type="ORF">ZOSMA_5G01990</name>
</gene>